<comment type="caution">
    <text evidence="2">The sequence shown here is derived from an EMBL/GenBank/DDBJ whole genome shotgun (WGS) entry which is preliminary data.</text>
</comment>
<keyword evidence="3" id="KW-1185">Reference proteome</keyword>
<evidence type="ECO:0000256" key="1">
    <source>
        <dbReference type="SAM" id="MobiDB-lite"/>
    </source>
</evidence>
<gene>
    <name evidence="2" type="ORF">H0235_005045</name>
</gene>
<evidence type="ECO:0000313" key="3">
    <source>
        <dbReference type="Proteomes" id="UP000600918"/>
    </source>
</evidence>
<reference evidence="2" key="1">
    <citation type="journal article" date="2020" name="G3 (Bethesda)">
        <title>High-Quality Assemblies for Three Invasive Social Wasps from the &lt;i&gt;Vespula&lt;/i&gt; Genus.</title>
        <authorList>
            <person name="Harrop T.W.R."/>
            <person name="Guhlin J."/>
            <person name="McLaughlin G.M."/>
            <person name="Permina E."/>
            <person name="Stockwell P."/>
            <person name="Gilligan J."/>
            <person name="Le Lec M.F."/>
            <person name="Gruber M.A.M."/>
            <person name="Quinn O."/>
            <person name="Lovegrove M."/>
            <person name="Duncan E.J."/>
            <person name="Remnant E.J."/>
            <person name="Van Eeckhoven J."/>
            <person name="Graham B."/>
            <person name="Knapp R.A."/>
            <person name="Langford K.W."/>
            <person name="Kronenberg Z."/>
            <person name="Press M.O."/>
            <person name="Eacker S.M."/>
            <person name="Wilson-Rankin E.E."/>
            <person name="Purcell J."/>
            <person name="Lester P.J."/>
            <person name="Dearden P.K."/>
        </authorList>
    </citation>
    <scope>NUCLEOTIDE SEQUENCE</scope>
    <source>
        <strain evidence="2">Volc-1</strain>
    </source>
</reference>
<evidence type="ECO:0000313" key="2">
    <source>
        <dbReference type="EMBL" id="KAF7432121.1"/>
    </source>
</evidence>
<organism evidence="2 3">
    <name type="scientific">Vespula pensylvanica</name>
    <name type="common">Western yellow jacket</name>
    <name type="synonym">Wasp</name>
    <dbReference type="NCBI Taxonomy" id="30213"/>
    <lineage>
        <taxon>Eukaryota</taxon>
        <taxon>Metazoa</taxon>
        <taxon>Ecdysozoa</taxon>
        <taxon>Arthropoda</taxon>
        <taxon>Hexapoda</taxon>
        <taxon>Insecta</taxon>
        <taxon>Pterygota</taxon>
        <taxon>Neoptera</taxon>
        <taxon>Endopterygota</taxon>
        <taxon>Hymenoptera</taxon>
        <taxon>Apocrita</taxon>
        <taxon>Aculeata</taxon>
        <taxon>Vespoidea</taxon>
        <taxon>Vespidae</taxon>
        <taxon>Vespinae</taxon>
        <taxon>Vespula</taxon>
    </lineage>
</organism>
<sequence length="103" mass="11298">MWVGRLIDDDRRWKVGVVIVIVGGSGSSGSGGGGGGEGWKLVERHAVFLLSILEDVITGVLSGNRGRLVRHTSFTHDVIVVDNDDDEDNDNEIDDENQRVRRK</sequence>
<dbReference type="EMBL" id="JACSDY010000003">
    <property type="protein sequence ID" value="KAF7432121.1"/>
    <property type="molecule type" value="Genomic_DNA"/>
</dbReference>
<proteinExistence type="predicted"/>
<name>A0A834UDJ0_VESPE</name>
<accession>A0A834UDJ0</accession>
<feature type="region of interest" description="Disordered" evidence="1">
    <location>
        <begin position="83"/>
        <end position="103"/>
    </location>
</feature>
<protein>
    <submittedName>
        <fullName evidence="2">Uncharacterized protein</fullName>
    </submittedName>
</protein>
<dbReference type="AlphaFoldDB" id="A0A834UDJ0"/>
<dbReference type="Proteomes" id="UP000600918">
    <property type="component" value="Unassembled WGS sequence"/>
</dbReference>
<feature type="compositionally biased region" description="Acidic residues" evidence="1">
    <location>
        <begin position="83"/>
        <end position="95"/>
    </location>
</feature>